<feature type="domain" description="NmrA-like" evidence="1">
    <location>
        <begin position="7"/>
        <end position="246"/>
    </location>
</feature>
<sequence>MPTTDQPTIAVLGATGHLGRLAVEHLLQRGVEPGRVVATGRAVERLEDLAGQGVRVLPVERDDAGAVRSALEGVDRVLLVSGTDPGRVEQHRIAIEAAADAGVELLGYTSGPHADTSSVLLMADHRETEELLEASAVPSVVLRNAWYVENYTAQVATYREHGMVGAAGEGRVSLALRREYAEAAAAALTGEGHAGKVYELGGPAVTMPEIAEAVSAVIGEQVAYTDVAVEALRGILADAGVPAPMDAVFADVDRGIAAGELLVPTEDLERLLGRPATPLRAAVEEALSAG</sequence>
<keyword evidence="3" id="KW-1185">Reference proteome</keyword>
<dbReference type="KEGG" id="pei:H9L10_14285"/>
<dbReference type="EMBL" id="CP060712">
    <property type="protein sequence ID" value="QNN49350.1"/>
    <property type="molecule type" value="Genomic_DNA"/>
</dbReference>
<evidence type="ECO:0000259" key="1">
    <source>
        <dbReference type="Pfam" id="PF05368"/>
    </source>
</evidence>
<dbReference type="InterPro" id="IPR008030">
    <property type="entry name" value="NmrA-like"/>
</dbReference>
<reference evidence="2 3" key="1">
    <citation type="submission" date="2020-08" db="EMBL/GenBank/DDBJ databases">
        <title>Genome sequence of Phycicoccus endophyticus JCM 31784T.</title>
        <authorList>
            <person name="Hyun D.-W."/>
            <person name="Bae J.-W."/>
        </authorList>
    </citation>
    <scope>NUCLEOTIDE SEQUENCE [LARGE SCALE GENOMIC DNA]</scope>
    <source>
        <strain evidence="2 3">JCM 31784</strain>
    </source>
</reference>
<gene>
    <name evidence="2" type="ORF">H9L10_14285</name>
</gene>
<dbReference type="Pfam" id="PF05368">
    <property type="entry name" value="NmrA"/>
    <property type="match status" value="1"/>
</dbReference>
<accession>A0A7G9R175</accession>
<evidence type="ECO:0000313" key="2">
    <source>
        <dbReference type="EMBL" id="QNN49350.1"/>
    </source>
</evidence>
<name>A0A7G9R175_9MICO</name>
<dbReference type="Gene3D" id="3.90.25.10">
    <property type="entry name" value="UDP-galactose 4-epimerase, domain 1"/>
    <property type="match status" value="1"/>
</dbReference>
<dbReference type="PANTHER" id="PTHR47129:SF1">
    <property type="entry name" value="NMRA-LIKE DOMAIN-CONTAINING PROTEIN"/>
    <property type="match status" value="1"/>
</dbReference>
<proteinExistence type="predicted"/>
<dbReference type="RefSeq" id="WP_166104071.1">
    <property type="nucleotide sequence ID" value="NZ_BMMY01000013.1"/>
</dbReference>
<evidence type="ECO:0000313" key="3">
    <source>
        <dbReference type="Proteomes" id="UP000515976"/>
    </source>
</evidence>
<dbReference type="PANTHER" id="PTHR47129">
    <property type="entry name" value="QUINONE OXIDOREDUCTASE 2"/>
    <property type="match status" value="1"/>
</dbReference>
<dbReference type="AlphaFoldDB" id="A0A7G9R175"/>
<dbReference type="Proteomes" id="UP000515976">
    <property type="component" value="Chromosome"/>
</dbReference>
<dbReference type="SUPFAM" id="SSF51735">
    <property type="entry name" value="NAD(P)-binding Rossmann-fold domains"/>
    <property type="match status" value="1"/>
</dbReference>
<dbReference type="CDD" id="cd05269">
    <property type="entry name" value="TMR_SDR_a"/>
    <property type="match status" value="1"/>
</dbReference>
<protein>
    <submittedName>
        <fullName evidence="2">SDR family oxidoreductase</fullName>
    </submittedName>
</protein>
<organism evidence="2 3">
    <name type="scientific">Phycicoccus endophyticus</name>
    <dbReference type="NCBI Taxonomy" id="1690220"/>
    <lineage>
        <taxon>Bacteria</taxon>
        <taxon>Bacillati</taxon>
        <taxon>Actinomycetota</taxon>
        <taxon>Actinomycetes</taxon>
        <taxon>Micrococcales</taxon>
        <taxon>Intrasporangiaceae</taxon>
        <taxon>Phycicoccus</taxon>
    </lineage>
</organism>
<dbReference type="Gene3D" id="3.40.50.720">
    <property type="entry name" value="NAD(P)-binding Rossmann-like Domain"/>
    <property type="match status" value="1"/>
</dbReference>
<dbReference type="InterPro" id="IPR052718">
    <property type="entry name" value="NmrA-type_oxidoreductase"/>
</dbReference>
<dbReference type="InterPro" id="IPR036291">
    <property type="entry name" value="NAD(P)-bd_dom_sf"/>
</dbReference>